<feature type="compositionally biased region" description="Basic and acidic residues" evidence="1">
    <location>
        <begin position="45"/>
        <end position="58"/>
    </location>
</feature>
<evidence type="ECO:0000313" key="2">
    <source>
        <dbReference type="EMBL" id="CAJ1962403.1"/>
    </source>
</evidence>
<accession>A0AAD2G4M7</accession>
<dbReference type="AlphaFoldDB" id="A0AAD2G4M7"/>
<feature type="compositionally biased region" description="Low complexity" evidence="1">
    <location>
        <begin position="104"/>
        <end position="122"/>
    </location>
</feature>
<feature type="compositionally biased region" description="Polar residues" evidence="1">
    <location>
        <begin position="86"/>
        <end position="96"/>
    </location>
</feature>
<reference evidence="2" key="1">
    <citation type="submission" date="2023-08" db="EMBL/GenBank/DDBJ databases">
        <authorList>
            <person name="Audoor S."/>
            <person name="Bilcke G."/>
        </authorList>
    </citation>
    <scope>NUCLEOTIDE SEQUENCE</scope>
</reference>
<dbReference type="EMBL" id="CAKOGP040002103">
    <property type="protein sequence ID" value="CAJ1962403.1"/>
    <property type="molecule type" value="Genomic_DNA"/>
</dbReference>
<evidence type="ECO:0000256" key="1">
    <source>
        <dbReference type="SAM" id="MobiDB-lite"/>
    </source>
</evidence>
<comment type="caution">
    <text evidence="2">The sequence shown here is derived from an EMBL/GenBank/DDBJ whole genome shotgun (WGS) entry which is preliminary data.</text>
</comment>
<feature type="region of interest" description="Disordered" evidence="1">
    <location>
        <begin position="1"/>
        <end position="31"/>
    </location>
</feature>
<evidence type="ECO:0000313" key="3">
    <source>
        <dbReference type="Proteomes" id="UP001295423"/>
    </source>
</evidence>
<proteinExistence type="predicted"/>
<protein>
    <submittedName>
        <fullName evidence="2">Uncharacterized protein</fullName>
    </submittedName>
</protein>
<sequence length="563" mass="63668">MEADDSDEFPAQLPEPQDLGEEPHSHDQEILNIVKLIEQLEASSERRHYDDDVPKEIALDNPTEGGEGSESNIRIEDQINNGGGVESQQVRQQAPGQEQRHEAGQQPQQPQQDQEEQGQPPEANLHPFLLNENRPDEDEIVELQIRQTTEIIAQSLARYRAQGVPEDDLELVLIPHSAGGNFLSRGAWFGAFILSSVVLLFTLQMQAMFGRTVVVDVTFDDLMYELLEIRHFSSQVQQCHKDKNSTTTMEDDAFPASPFSIEGNDCSNGVLHIPALHVLRDPSLHPQSNRLMRYRQGLNLTWRMPCQTTNRALLTPQECSALDEMEGVCTINKKDDAMCFRGVHDNIVSDKEVDATLNFAKELLKDGSDHFDVYLASKLEEKLPEVVKKLRNLLADVYSLPQEVEPFAFRILAAGPMDGYGVSRNEPYLNQRRYERWVRIQKVKNEGAKPSIPWPFRWEPVRDQCLLLSDMEADPNFSIYTSVFLTTGAGMDYRGGTTLYVDEEDSTLGSNRRSKIQRGLVIDGSEGRVVVSTGGLENKRCRLPLREGLRIELQIWWDSAPSD</sequence>
<organism evidence="2 3">
    <name type="scientific">Cylindrotheca closterium</name>
    <dbReference type="NCBI Taxonomy" id="2856"/>
    <lineage>
        <taxon>Eukaryota</taxon>
        <taxon>Sar</taxon>
        <taxon>Stramenopiles</taxon>
        <taxon>Ochrophyta</taxon>
        <taxon>Bacillariophyta</taxon>
        <taxon>Bacillariophyceae</taxon>
        <taxon>Bacillariophycidae</taxon>
        <taxon>Bacillariales</taxon>
        <taxon>Bacillariaceae</taxon>
        <taxon>Cylindrotheca</taxon>
    </lineage>
</organism>
<gene>
    <name evidence="2" type="ORF">CYCCA115_LOCUS19670</name>
</gene>
<keyword evidence="3" id="KW-1185">Reference proteome</keyword>
<dbReference type="Proteomes" id="UP001295423">
    <property type="component" value="Unassembled WGS sequence"/>
</dbReference>
<feature type="region of interest" description="Disordered" evidence="1">
    <location>
        <begin position="45"/>
        <end position="129"/>
    </location>
</feature>
<name>A0AAD2G4M7_9STRA</name>